<gene>
    <name evidence="1" type="ORF">K5I29_02820</name>
</gene>
<dbReference type="InterPro" id="IPR058532">
    <property type="entry name" value="YjbR/MT2646/Rv2570-like"/>
</dbReference>
<evidence type="ECO:0000313" key="1">
    <source>
        <dbReference type="EMBL" id="UYW01868.1"/>
    </source>
</evidence>
<dbReference type="SUPFAM" id="SSF142906">
    <property type="entry name" value="YjbR-like"/>
    <property type="match status" value="1"/>
</dbReference>
<dbReference type="RefSeq" id="WP_264434343.1">
    <property type="nucleotide sequence ID" value="NZ_CP081495.1"/>
</dbReference>
<keyword evidence="2" id="KW-1185">Reference proteome</keyword>
<dbReference type="Gene3D" id="3.90.1150.30">
    <property type="match status" value="1"/>
</dbReference>
<evidence type="ECO:0000313" key="2">
    <source>
        <dbReference type="Proteomes" id="UP001163328"/>
    </source>
</evidence>
<proteinExistence type="predicted"/>
<dbReference type="PANTHER" id="PTHR35145:SF1">
    <property type="entry name" value="CYTOPLASMIC PROTEIN"/>
    <property type="match status" value="1"/>
</dbReference>
<dbReference type="GO" id="GO:0003677">
    <property type="term" value="F:DNA binding"/>
    <property type="evidence" value="ECO:0007669"/>
    <property type="project" value="UniProtKB-KW"/>
</dbReference>
<reference evidence="1" key="1">
    <citation type="submission" date="2021-08" db="EMBL/GenBank/DDBJ databases">
        <title>Flavobacterium sp. strain CC-SYL302.</title>
        <authorList>
            <person name="Lin S.-Y."/>
            <person name="Lee T.-H."/>
            <person name="Young C.-C."/>
        </authorList>
    </citation>
    <scope>NUCLEOTIDE SEQUENCE</scope>
    <source>
        <strain evidence="1">CC-SYL302</strain>
    </source>
</reference>
<keyword evidence="1" id="KW-0238">DNA-binding</keyword>
<dbReference type="EMBL" id="CP081495">
    <property type="protein sequence ID" value="UYW01868.1"/>
    <property type="molecule type" value="Genomic_DNA"/>
</dbReference>
<accession>A0ABY6M447</accession>
<dbReference type="Pfam" id="PF04237">
    <property type="entry name" value="YjbR"/>
    <property type="match status" value="1"/>
</dbReference>
<organism evidence="1 2">
    <name type="scientific">Flavobacterium agricola</name>
    <dbReference type="NCBI Taxonomy" id="2870839"/>
    <lineage>
        <taxon>Bacteria</taxon>
        <taxon>Pseudomonadati</taxon>
        <taxon>Bacteroidota</taxon>
        <taxon>Flavobacteriia</taxon>
        <taxon>Flavobacteriales</taxon>
        <taxon>Flavobacteriaceae</taxon>
        <taxon>Flavobacterium</taxon>
    </lineage>
</organism>
<name>A0ABY6M447_9FLAO</name>
<sequence>MDLVQFIDLVQSFGSVTYDTPFDENTLVFRIGGKIFLLTDIAQWDSNEPRMNIKALPENVEKYLANYSFVEPGYHMNKKHWVTVTVNQVSSQNLLKQWIHDSYNLVFNSLTKKLQAELLENK</sequence>
<protein>
    <submittedName>
        <fullName evidence="1">MmcQ/YjbR family DNA-binding protein</fullName>
    </submittedName>
</protein>
<dbReference type="InterPro" id="IPR038056">
    <property type="entry name" value="YjbR-like_sf"/>
</dbReference>
<dbReference type="InterPro" id="IPR007351">
    <property type="entry name" value="YjbR"/>
</dbReference>
<dbReference type="Proteomes" id="UP001163328">
    <property type="component" value="Chromosome"/>
</dbReference>
<dbReference type="PANTHER" id="PTHR35145">
    <property type="entry name" value="CYTOPLASMIC PROTEIN-RELATED"/>
    <property type="match status" value="1"/>
</dbReference>